<evidence type="ECO:0000256" key="1">
    <source>
        <dbReference type="ARBA" id="ARBA00004651"/>
    </source>
</evidence>
<dbReference type="PROSITE" id="PS50850">
    <property type="entry name" value="MFS"/>
    <property type="match status" value="1"/>
</dbReference>
<evidence type="ECO:0000256" key="3">
    <source>
        <dbReference type="ARBA" id="ARBA00022692"/>
    </source>
</evidence>
<proteinExistence type="predicted"/>
<dbReference type="eggNOG" id="COG2814">
    <property type="taxonomic scope" value="Bacteria"/>
</dbReference>
<feature type="transmembrane region" description="Helical" evidence="6">
    <location>
        <begin position="160"/>
        <end position="180"/>
    </location>
</feature>
<dbReference type="OrthoDB" id="2957247at2"/>
<feature type="transmembrane region" description="Helical" evidence="6">
    <location>
        <begin position="293"/>
        <end position="313"/>
    </location>
</feature>
<feature type="transmembrane region" description="Helical" evidence="6">
    <location>
        <begin position="325"/>
        <end position="345"/>
    </location>
</feature>
<dbReference type="InterPro" id="IPR036259">
    <property type="entry name" value="MFS_trans_sf"/>
</dbReference>
<dbReference type="RefSeq" id="WP_006913274.1">
    <property type="nucleotide sequence ID" value="NZ_AFNV02000001.1"/>
</dbReference>
<keyword evidence="9" id="KW-1185">Reference proteome</keyword>
<keyword evidence="3 6" id="KW-0812">Transmembrane</keyword>
<dbReference type="AlphaFoldDB" id="U2FYB2"/>
<evidence type="ECO:0000256" key="5">
    <source>
        <dbReference type="ARBA" id="ARBA00023136"/>
    </source>
</evidence>
<comment type="subcellular location">
    <subcellularLocation>
        <location evidence="1">Cell membrane</location>
        <topology evidence="1">Multi-pass membrane protein</topology>
    </subcellularLocation>
</comment>
<evidence type="ECO:0000313" key="8">
    <source>
        <dbReference type="EMBL" id="ERJ20809.1"/>
    </source>
</evidence>
<feature type="transmembrane region" description="Helical" evidence="6">
    <location>
        <begin position="351"/>
        <end position="371"/>
    </location>
</feature>
<dbReference type="InterPro" id="IPR020846">
    <property type="entry name" value="MFS_dom"/>
</dbReference>
<comment type="caution">
    <text evidence="8">The sequence shown here is derived from an EMBL/GenBank/DDBJ whole genome shotgun (WGS) entry which is preliminary data.</text>
</comment>
<dbReference type="Proteomes" id="UP000006242">
    <property type="component" value="Unassembled WGS sequence"/>
</dbReference>
<keyword evidence="5 6" id="KW-0472">Membrane</keyword>
<accession>U2FYB2</accession>
<reference evidence="8 9" key="2">
    <citation type="journal article" date="2013" name="PLoS ONE">
        <title>INDIGO - INtegrated Data Warehouse of MIcrobial GenOmes with Examples from the Red Sea Extremophiles.</title>
        <authorList>
            <person name="Alam I."/>
            <person name="Antunes A."/>
            <person name="Kamau A.A."/>
            <person name="Ba Alawi W."/>
            <person name="Kalkatawi M."/>
            <person name="Stingl U."/>
            <person name="Bajic V.B."/>
        </authorList>
    </citation>
    <scope>NUCLEOTIDE SEQUENCE [LARGE SCALE GENOMIC DNA]</scope>
    <source>
        <strain evidence="8 9">E1L3A</strain>
    </source>
</reference>
<name>U2FYB2_9GAMM</name>
<keyword evidence="2" id="KW-1003">Cell membrane</keyword>
<keyword evidence="4 6" id="KW-1133">Transmembrane helix</keyword>
<feature type="transmembrane region" description="Helical" evidence="6">
    <location>
        <begin position="12"/>
        <end position="30"/>
    </location>
</feature>
<gene>
    <name evidence="8" type="ORF">SSPSH_000151</name>
</gene>
<dbReference type="InterPro" id="IPR011701">
    <property type="entry name" value="MFS"/>
</dbReference>
<dbReference type="InterPro" id="IPR050189">
    <property type="entry name" value="MFS_Efflux_Transporters"/>
</dbReference>
<evidence type="ECO:0000256" key="4">
    <source>
        <dbReference type="ARBA" id="ARBA00022989"/>
    </source>
</evidence>
<dbReference type="EMBL" id="AFNV02000001">
    <property type="protein sequence ID" value="ERJ20809.1"/>
    <property type="molecule type" value="Genomic_DNA"/>
</dbReference>
<dbReference type="PANTHER" id="PTHR43124">
    <property type="entry name" value="PURINE EFFLUX PUMP PBUE"/>
    <property type="match status" value="1"/>
</dbReference>
<dbReference type="PANTHER" id="PTHR43124:SF10">
    <property type="entry name" value="PURINE EFFLUX PUMP PBUE"/>
    <property type="match status" value="1"/>
</dbReference>
<feature type="transmembrane region" description="Helical" evidence="6">
    <location>
        <begin position="73"/>
        <end position="91"/>
    </location>
</feature>
<dbReference type="SUPFAM" id="SSF103473">
    <property type="entry name" value="MFS general substrate transporter"/>
    <property type="match status" value="1"/>
</dbReference>
<dbReference type="GO" id="GO:0005886">
    <property type="term" value="C:plasma membrane"/>
    <property type="evidence" value="ECO:0007669"/>
    <property type="project" value="UniProtKB-SubCell"/>
</dbReference>
<feature type="transmembrane region" description="Helical" evidence="6">
    <location>
        <begin position="270"/>
        <end position="287"/>
    </location>
</feature>
<dbReference type="STRING" id="1033802.SSPSH_000151"/>
<reference evidence="8 9" key="1">
    <citation type="journal article" date="2011" name="J. Bacteriol.">
        <title>Genome sequence of Salinisphaera shabanensis, a gammaproteobacterium from the harsh, variable environment of the brine-seawater interface of the Shaban Deep in the Red Sea.</title>
        <authorList>
            <person name="Antunes A."/>
            <person name="Alam I."/>
            <person name="Bajic V.B."/>
            <person name="Stingl U."/>
        </authorList>
    </citation>
    <scope>NUCLEOTIDE SEQUENCE [LARGE SCALE GENOMIC DNA]</scope>
    <source>
        <strain evidence="8 9">E1L3A</strain>
    </source>
</reference>
<evidence type="ECO:0000256" key="6">
    <source>
        <dbReference type="SAM" id="Phobius"/>
    </source>
</evidence>
<dbReference type="Pfam" id="PF07690">
    <property type="entry name" value="MFS_1"/>
    <property type="match status" value="1"/>
</dbReference>
<sequence>MTPAIRVGATGFGLIAVCYGFARFAFGLFLPQMRADLEFSSTLAGGISGGAFAAYCVAIIISARLSERFGPRAVAVCAAVIAAAGLFGIALCSSSAWLAFFVILAGTSTGLASPPMADAVSHAVAPARRDLTNTIINAGTSAGVGLSGPFALALGDDWRLVFMIFAGTASALGMAAFVALPAAKTGGARTRGQGLPRLNPNLARLIAAAFLMGTASTALWSFGGEIAQARLDWSTGRIGMLWIAIGTAGIVGASAGWLTTRLGINTVHRIFLVALSASIAITGLSFTTPRLTLIGGALFGAAYVMLTGVYLVWGTKTLPNRPGTGLMVGFLTIAVGQTAGAPLFGLLMSQISLQTAVVVFAGLGLAPRLFLFRPAADSKIACRKRFG</sequence>
<feature type="domain" description="Major facilitator superfamily (MFS) profile" evidence="7">
    <location>
        <begin position="1"/>
        <end position="379"/>
    </location>
</feature>
<evidence type="ECO:0000313" key="9">
    <source>
        <dbReference type="Proteomes" id="UP000006242"/>
    </source>
</evidence>
<evidence type="ECO:0000256" key="2">
    <source>
        <dbReference type="ARBA" id="ARBA00022475"/>
    </source>
</evidence>
<feature type="transmembrane region" description="Helical" evidence="6">
    <location>
        <begin position="240"/>
        <end position="258"/>
    </location>
</feature>
<protein>
    <submittedName>
        <fullName evidence="8">Major facilitator superfamily transporter protein</fullName>
    </submittedName>
</protein>
<feature type="transmembrane region" description="Helical" evidence="6">
    <location>
        <begin position="201"/>
        <end position="220"/>
    </location>
</feature>
<feature type="transmembrane region" description="Helical" evidence="6">
    <location>
        <begin position="42"/>
        <end position="61"/>
    </location>
</feature>
<dbReference type="GO" id="GO:0022857">
    <property type="term" value="F:transmembrane transporter activity"/>
    <property type="evidence" value="ECO:0007669"/>
    <property type="project" value="InterPro"/>
</dbReference>
<organism evidence="8 9">
    <name type="scientific">Salinisphaera shabanensis E1L3A</name>
    <dbReference type="NCBI Taxonomy" id="1033802"/>
    <lineage>
        <taxon>Bacteria</taxon>
        <taxon>Pseudomonadati</taxon>
        <taxon>Pseudomonadota</taxon>
        <taxon>Gammaproteobacteria</taxon>
        <taxon>Salinisphaerales</taxon>
        <taxon>Salinisphaeraceae</taxon>
        <taxon>Salinisphaera</taxon>
    </lineage>
</organism>
<evidence type="ECO:0000259" key="7">
    <source>
        <dbReference type="PROSITE" id="PS50850"/>
    </source>
</evidence>
<dbReference type="Gene3D" id="1.20.1250.20">
    <property type="entry name" value="MFS general substrate transporter like domains"/>
    <property type="match status" value="2"/>
</dbReference>